<evidence type="ECO:0000313" key="2">
    <source>
        <dbReference type="Proteomes" id="UP000308600"/>
    </source>
</evidence>
<accession>A0ACD3BEP5</accession>
<name>A0ACD3BEP5_9AGAR</name>
<dbReference type="Proteomes" id="UP000308600">
    <property type="component" value="Unassembled WGS sequence"/>
</dbReference>
<evidence type="ECO:0000313" key="1">
    <source>
        <dbReference type="EMBL" id="TFK76067.1"/>
    </source>
</evidence>
<reference evidence="1 2" key="1">
    <citation type="journal article" date="2019" name="Nat. Ecol. Evol.">
        <title>Megaphylogeny resolves global patterns of mushroom evolution.</title>
        <authorList>
            <person name="Varga T."/>
            <person name="Krizsan K."/>
            <person name="Foldi C."/>
            <person name="Dima B."/>
            <person name="Sanchez-Garcia M."/>
            <person name="Sanchez-Ramirez S."/>
            <person name="Szollosi G.J."/>
            <person name="Szarkandi J.G."/>
            <person name="Papp V."/>
            <person name="Albert L."/>
            <person name="Andreopoulos W."/>
            <person name="Angelini C."/>
            <person name="Antonin V."/>
            <person name="Barry K.W."/>
            <person name="Bougher N.L."/>
            <person name="Buchanan P."/>
            <person name="Buyck B."/>
            <person name="Bense V."/>
            <person name="Catcheside P."/>
            <person name="Chovatia M."/>
            <person name="Cooper J."/>
            <person name="Damon W."/>
            <person name="Desjardin D."/>
            <person name="Finy P."/>
            <person name="Geml J."/>
            <person name="Haridas S."/>
            <person name="Hughes K."/>
            <person name="Justo A."/>
            <person name="Karasinski D."/>
            <person name="Kautmanova I."/>
            <person name="Kiss B."/>
            <person name="Kocsube S."/>
            <person name="Kotiranta H."/>
            <person name="LaButti K.M."/>
            <person name="Lechner B.E."/>
            <person name="Liimatainen K."/>
            <person name="Lipzen A."/>
            <person name="Lukacs Z."/>
            <person name="Mihaltcheva S."/>
            <person name="Morgado L.N."/>
            <person name="Niskanen T."/>
            <person name="Noordeloos M.E."/>
            <person name="Ohm R.A."/>
            <person name="Ortiz-Santana B."/>
            <person name="Ovrebo C."/>
            <person name="Racz N."/>
            <person name="Riley R."/>
            <person name="Savchenko A."/>
            <person name="Shiryaev A."/>
            <person name="Soop K."/>
            <person name="Spirin V."/>
            <person name="Szebenyi C."/>
            <person name="Tomsovsky M."/>
            <person name="Tulloss R.E."/>
            <person name="Uehling J."/>
            <person name="Grigoriev I.V."/>
            <person name="Vagvolgyi C."/>
            <person name="Papp T."/>
            <person name="Martin F.M."/>
            <person name="Miettinen O."/>
            <person name="Hibbett D.S."/>
            <person name="Nagy L.G."/>
        </authorList>
    </citation>
    <scope>NUCLEOTIDE SEQUENCE [LARGE SCALE GENOMIC DNA]</scope>
    <source>
        <strain evidence="1 2">NL-1719</strain>
    </source>
</reference>
<protein>
    <submittedName>
        <fullName evidence="1">DUF803-domain-containing protein</fullName>
    </submittedName>
</protein>
<gene>
    <name evidence="1" type="ORF">BDN72DRAFT_786382</name>
</gene>
<keyword evidence="2" id="KW-1185">Reference proteome</keyword>
<sequence>MPSFHYPTWLKAASWIIEGNLPMVTRHTLIGILVAITGNVLISLALNLQKLAHKRVEEDNLRIHAGDGVGRSEMANGISGTAIREESGVGSEYYREDVFRSPSTTVAEELRPLTTPTNGRAYGSFDSEDTIPDGLPPKKHTFFTRLARKFRRTRGVAKPRSDEETSLLFVDDELPEGNDLPIALVHSQPSEEKPKEMHYLKSKLWWLGFLLMNVGETGNFISYAYAPASIVAPLGTFALMANCIFAPFLLKERFRKRDLFGIAIAIIGAVTVVLSSNASETRLNPEGLLHAISQPLFIAFSIVYAIGAVVLASLSEKDVGKHHVFVDVGLCAIFGGFTVLSTKAISTLLTMEWIEMFTQWITYPTLAVLISTGIGQVHYLNRALMKFDSKVVIPIQFVLFTLSAIIGSAILYGDFQKAEFHQIVTFLYGCAATFAGVFIIASSSQPSVVEDDGEGEDAQADQRTVDDDTSRAPSTIGRRRATAMPPSSPAPAKHRQSSISLLGLSPAQHLLLVHTPPSTGLDARYRELESERDVGQEPPVPQSPDSVAHRLRTYSWLGEETSSLGRANSQGRGSSRRRPRAPLAHVTPEGGHIRTGGGGGGDATRAPVANVFQ</sequence>
<proteinExistence type="predicted"/>
<organism evidence="1 2">
    <name type="scientific">Pluteus cervinus</name>
    <dbReference type="NCBI Taxonomy" id="181527"/>
    <lineage>
        <taxon>Eukaryota</taxon>
        <taxon>Fungi</taxon>
        <taxon>Dikarya</taxon>
        <taxon>Basidiomycota</taxon>
        <taxon>Agaricomycotina</taxon>
        <taxon>Agaricomycetes</taxon>
        <taxon>Agaricomycetidae</taxon>
        <taxon>Agaricales</taxon>
        <taxon>Pluteineae</taxon>
        <taxon>Pluteaceae</taxon>
        <taxon>Pluteus</taxon>
    </lineage>
</organism>
<dbReference type="EMBL" id="ML208261">
    <property type="protein sequence ID" value="TFK76067.1"/>
    <property type="molecule type" value="Genomic_DNA"/>
</dbReference>